<gene>
    <name evidence="1" type="ORF">BC351_40180</name>
</gene>
<organism evidence="1 2">
    <name type="scientific">Paenibacillus ferrarius</name>
    <dbReference type="NCBI Taxonomy" id="1469647"/>
    <lineage>
        <taxon>Bacteria</taxon>
        <taxon>Bacillati</taxon>
        <taxon>Bacillota</taxon>
        <taxon>Bacilli</taxon>
        <taxon>Bacillales</taxon>
        <taxon>Paenibacillaceae</taxon>
        <taxon>Paenibacillus</taxon>
    </lineage>
</organism>
<proteinExistence type="predicted"/>
<comment type="caution">
    <text evidence="1">The sequence shown here is derived from an EMBL/GenBank/DDBJ whole genome shotgun (WGS) entry which is preliminary data.</text>
</comment>
<name>A0A1V4H8V5_9BACL</name>
<keyword evidence="2" id="KW-1185">Reference proteome</keyword>
<reference evidence="2" key="1">
    <citation type="submission" date="2016-07" db="EMBL/GenBank/DDBJ databases">
        <authorList>
            <person name="Florea S."/>
            <person name="Webb J.S."/>
            <person name="Jaromczyk J."/>
            <person name="Schardl C.L."/>
        </authorList>
    </citation>
    <scope>NUCLEOTIDE SEQUENCE [LARGE SCALE GENOMIC DNA]</scope>
    <source>
        <strain evidence="2">CY1</strain>
    </source>
</reference>
<dbReference type="OrthoDB" id="2941761at2"/>
<evidence type="ECO:0000313" key="1">
    <source>
        <dbReference type="EMBL" id="OPH47375.1"/>
    </source>
</evidence>
<dbReference type="AlphaFoldDB" id="A0A1V4H8V5"/>
<protein>
    <submittedName>
        <fullName evidence="1">Uncharacterized protein</fullName>
    </submittedName>
</protein>
<dbReference type="Proteomes" id="UP000190626">
    <property type="component" value="Unassembled WGS sequence"/>
</dbReference>
<evidence type="ECO:0000313" key="2">
    <source>
        <dbReference type="Proteomes" id="UP000190626"/>
    </source>
</evidence>
<sequence length="100" mass="11233">MVELLENLEEVLIGDEGVLISLRMGDGLNKGKVEEACTILDKLAIMWSETDSIPKKAVDLFINIYPVLMTSQEHYSEHEAREIMDAADQLMIKVINCVNP</sequence>
<dbReference type="EMBL" id="MBTG01000062">
    <property type="protein sequence ID" value="OPH47375.1"/>
    <property type="molecule type" value="Genomic_DNA"/>
</dbReference>
<accession>A0A1V4H8V5</accession>